<feature type="domain" description="DUF11" evidence="4">
    <location>
        <begin position="741"/>
        <end position="824"/>
    </location>
</feature>
<dbReference type="InterPro" id="IPR001434">
    <property type="entry name" value="OmcB-like_DUF11"/>
</dbReference>
<feature type="domain" description="SD-repeat containing protein B" evidence="5">
    <location>
        <begin position="22"/>
        <end position="97"/>
    </location>
</feature>
<protein>
    <recommendedName>
        <fullName evidence="8">SD-repeat containing protein B domain-containing protein</fullName>
    </recommendedName>
</protein>
<evidence type="ECO:0008006" key="8">
    <source>
        <dbReference type="Google" id="ProtNLM"/>
    </source>
</evidence>
<dbReference type="Pfam" id="PF01345">
    <property type="entry name" value="DUF11"/>
    <property type="match status" value="1"/>
</dbReference>
<dbReference type="SUPFAM" id="SSF75011">
    <property type="entry name" value="3-carboxy-cis,cis-mucoante lactonizing enzyme"/>
    <property type="match status" value="1"/>
</dbReference>
<gene>
    <name evidence="6" type="ORF">BWK73_41050</name>
</gene>
<reference evidence="6 7" key="1">
    <citation type="submission" date="2017-01" db="EMBL/GenBank/DDBJ databases">
        <title>Novel large sulfur bacteria in the metagenomes of groundwater-fed chemosynthetic microbial mats in the Lake Huron basin.</title>
        <authorList>
            <person name="Sharrar A.M."/>
            <person name="Flood B.E."/>
            <person name="Bailey J.V."/>
            <person name="Jones D.S."/>
            <person name="Biddanda B."/>
            <person name="Ruberg S.A."/>
            <person name="Marcus D.N."/>
            <person name="Dick G.J."/>
        </authorList>
    </citation>
    <scope>NUCLEOTIDE SEQUENCE [LARGE SCALE GENOMIC DNA]</scope>
    <source>
        <strain evidence="6">A8</strain>
    </source>
</reference>
<evidence type="ECO:0000259" key="4">
    <source>
        <dbReference type="Pfam" id="PF01345"/>
    </source>
</evidence>
<evidence type="ECO:0000256" key="2">
    <source>
        <dbReference type="ARBA" id="ARBA00022525"/>
    </source>
</evidence>
<dbReference type="InterPro" id="IPR047589">
    <property type="entry name" value="DUF11_rpt"/>
</dbReference>
<dbReference type="Gene3D" id="2.60.40.10">
    <property type="entry name" value="Immunoglobulins"/>
    <property type="match status" value="2"/>
</dbReference>
<dbReference type="GO" id="GO:0005576">
    <property type="term" value="C:extracellular region"/>
    <property type="evidence" value="ECO:0007669"/>
    <property type="project" value="UniProtKB-SubCell"/>
</dbReference>
<evidence type="ECO:0000313" key="7">
    <source>
        <dbReference type="Proteomes" id="UP000192491"/>
    </source>
</evidence>
<dbReference type="InterPro" id="IPR013783">
    <property type="entry name" value="Ig-like_fold"/>
</dbReference>
<dbReference type="SUPFAM" id="SSF117074">
    <property type="entry name" value="Hypothetical protein PA1324"/>
    <property type="match status" value="2"/>
</dbReference>
<keyword evidence="3" id="KW-0732">Signal</keyword>
<sequence length="825" mass="86875">MSIAWVVLAAQSSWADTTGKAFSDFDGDGVQDAGEVGRAGIIVKAFKVGSTAEVATATTDATGAYSLVVSAAEYPVRLEFSFPTDTCGLDSALDFPAANGDKYGTSVQFANVDGETHNFIFNYPADFSTENNPRVFLPKMINGDPLAGGDAGNAPAVVSFHYQDTGIAANSERGGGAAPAYEIAAIQKQVGSVYGNAYSRQAKKVFVSAFMKRHSGMGPLGGGGIYMLGAEPPFDTTASVNFVDLDAIGIATSDEAGVYTSNVSPDGLTVQYSPVIGTNAQRGLPAGRATPNNDPLAYTQVGKLSLGDIDISEDGRYLYVVNLYDKKLYQLDLTDALNPTAPTLAKTQGFAIPNACTTNGGAARPFALKIARGKAYVGVTCSGEDDSGNATGGTADMTGSIHELDLKTQQWNSTPLISFTFDYRTDPVWYPWRSTTWDGTGEAGQPLISDIELDNGGNFIIGIMDVRGHRHGHNNYILSGTDLNSIATTGETLSAKRDTSVKTCKYNIQTTPEFYNDNHQHPESSQGALAVHHTADNDQVMTTFMDPIGTWSAGTHLYNNQTGARVNDGYEVYYSANPTDPGPANFGKAAGLGDLETVEVVPSVEIGNRVWLDLNSDGIQDGNEAGIDNVNVTLKCGAGEATTQTKDGGQFYFSNVAGGNATFMDVGESCKVTVASAGQTPLDGLSVTKQNADSITDNNAATDLRDSDATPEGEIAFTVGNAGENNHTLDIGYKSAPVNTDLKLTKTASKLTVKRSDTLSYLLILENTSDVNATGVAVNDKLPAGVTYVDHLPVTAIYDKTSGDWNVGTVPAKTTVTLTINVTVD</sequence>
<dbReference type="Gene3D" id="2.60.40.1170">
    <property type="entry name" value="Mu homology domain, subdomain B"/>
    <property type="match status" value="1"/>
</dbReference>
<comment type="caution">
    <text evidence="6">The sequence shown here is derived from an EMBL/GenBank/DDBJ whole genome shotgun (WGS) entry which is preliminary data.</text>
</comment>
<accession>A0A1Y1QD47</accession>
<evidence type="ECO:0000256" key="3">
    <source>
        <dbReference type="ARBA" id="ARBA00022729"/>
    </source>
</evidence>
<evidence type="ECO:0000256" key="1">
    <source>
        <dbReference type="ARBA" id="ARBA00004613"/>
    </source>
</evidence>
<evidence type="ECO:0000259" key="5">
    <source>
        <dbReference type="Pfam" id="PF17210"/>
    </source>
</evidence>
<dbReference type="Pfam" id="PF17210">
    <property type="entry name" value="SdrD_B"/>
    <property type="match status" value="2"/>
</dbReference>
<evidence type="ECO:0000313" key="6">
    <source>
        <dbReference type="EMBL" id="OQX02945.1"/>
    </source>
</evidence>
<dbReference type="Proteomes" id="UP000192491">
    <property type="component" value="Unassembled WGS sequence"/>
</dbReference>
<dbReference type="InterPro" id="IPR033764">
    <property type="entry name" value="Sdr_B"/>
</dbReference>
<feature type="domain" description="SD-repeat containing protein B" evidence="5">
    <location>
        <begin position="605"/>
        <end position="733"/>
    </location>
</feature>
<comment type="subcellular location">
    <subcellularLocation>
        <location evidence="1">Secreted</location>
    </subcellularLocation>
</comment>
<proteinExistence type="predicted"/>
<keyword evidence="2" id="KW-0964">Secreted</keyword>
<dbReference type="EMBL" id="MTEJ01000443">
    <property type="protein sequence ID" value="OQX02945.1"/>
    <property type="molecule type" value="Genomic_DNA"/>
</dbReference>
<name>A0A1Y1QD47_9GAMM</name>
<dbReference type="NCBIfam" id="TIGR01451">
    <property type="entry name" value="B_ant_repeat"/>
    <property type="match status" value="1"/>
</dbReference>
<organism evidence="6 7">
    <name type="scientific">Thiothrix lacustris</name>
    <dbReference type="NCBI Taxonomy" id="525917"/>
    <lineage>
        <taxon>Bacteria</taxon>
        <taxon>Pseudomonadati</taxon>
        <taxon>Pseudomonadota</taxon>
        <taxon>Gammaproteobacteria</taxon>
        <taxon>Thiotrichales</taxon>
        <taxon>Thiotrichaceae</taxon>
        <taxon>Thiothrix</taxon>
    </lineage>
</organism>
<dbReference type="AlphaFoldDB" id="A0A1Y1QD47"/>